<feature type="compositionally biased region" description="Basic residues" evidence="1">
    <location>
        <begin position="1"/>
        <end position="12"/>
    </location>
</feature>
<protein>
    <recommendedName>
        <fullName evidence="4">Transcription elongation factor GreA/GreB C-terminal domain-containing protein</fullName>
    </recommendedName>
</protein>
<evidence type="ECO:0000256" key="1">
    <source>
        <dbReference type="SAM" id="MobiDB-lite"/>
    </source>
</evidence>
<dbReference type="AlphaFoldDB" id="A0A5M6IV49"/>
<dbReference type="GO" id="GO:0032784">
    <property type="term" value="P:regulation of DNA-templated transcription elongation"/>
    <property type="evidence" value="ECO:0007669"/>
    <property type="project" value="InterPro"/>
</dbReference>
<dbReference type="SUPFAM" id="SSF54534">
    <property type="entry name" value="FKBP-like"/>
    <property type="match status" value="1"/>
</dbReference>
<evidence type="ECO:0000313" key="3">
    <source>
        <dbReference type="Proteomes" id="UP000325255"/>
    </source>
</evidence>
<dbReference type="OrthoDB" id="192847at2"/>
<gene>
    <name evidence="2" type="ORF">F1189_11040</name>
</gene>
<evidence type="ECO:0008006" key="4">
    <source>
        <dbReference type="Google" id="ProtNLM"/>
    </source>
</evidence>
<name>A0A5M6IV49_9PROT</name>
<comment type="caution">
    <text evidence="2">The sequence shown here is derived from an EMBL/GenBank/DDBJ whole genome shotgun (WGS) entry which is preliminary data.</text>
</comment>
<dbReference type="EMBL" id="VWPK01000014">
    <property type="protein sequence ID" value="KAA5612190.1"/>
    <property type="molecule type" value="Genomic_DNA"/>
</dbReference>
<feature type="compositionally biased region" description="Low complexity" evidence="1">
    <location>
        <begin position="42"/>
        <end position="55"/>
    </location>
</feature>
<accession>A0A5M6IV49</accession>
<organism evidence="2 3">
    <name type="scientific">Rhodovastum atsumiense</name>
    <dbReference type="NCBI Taxonomy" id="504468"/>
    <lineage>
        <taxon>Bacteria</taxon>
        <taxon>Pseudomonadati</taxon>
        <taxon>Pseudomonadota</taxon>
        <taxon>Alphaproteobacteria</taxon>
        <taxon>Acetobacterales</taxon>
        <taxon>Acetobacteraceae</taxon>
        <taxon>Rhodovastum</taxon>
    </lineage>
</organism>
<proteinExistence type="predicted"/>
<feature type="region of interest" description="Disordered" evidence="1">
    <location>
        <begin position="188"/>
        <end position="226"/>
    </location>
</feature>
<feature type="region of interest" description="Disordered" evidence="1">
    <location>
        <begin position="1"/>
        <end position="58"/>
    </location>
</feature>
<dbReference type="Gene3D" id="3.10.50.30">
    <property type="entry name" value="Transcription elongation factor, GreA/GreB, C-terminal domain"/>
    <property type="match status" value="1"/>
</dbReference>
<sequence length="226" mass="23667">MTSFLRRIKRGRPAAPVGAPLSLGRTESTMSIPSSRPPSGDPGPVVLPDLPADALPEPDPDVVPVLAAPDYSCLKGLARSWRHPEDPVKWMLTDKLGRCRVVPPDAVSSGVAVLGARVIFAGADGVPESRVLVTPGDDAREGFTLCVTTPVGAALLGASVGQSVEAAEPGGRRVVLCVLAVHHDPGPRLTVGRPSDRRTCRGKVRRGVTYPPVPQARHRNKQGGAS</sequence>
<reference evidence="2 3" key="1">
    <citation type="submission" date="2019-09" db="EMBL/GenBank/DDBJ databases">
        <title>Genome sequence of Rhodovastum atsumiense, a diverse member of the Acetobacteraceae family of non-sulfur purple photosynthetic bacteria.</title>
        <authorList>
            <person name="Meyer T."/>
            <person name="Kyndt J."/>
        </authorList>
    </citation>
    <scope>NUCLEOTIDE SEQUENCE [LARGE SCALE GENOMIC DNA]</scope>
    <source>
        <strain evidence="2 3">DSM 21279</strain>
    </source>
</reference>
<dbReference type="GO" id="GO:0003677">
    <property type="term" value="F:DNA binding"/>
    <property type="evidence" value="ECO:0007669"/>
    <property type="project" value="InterPro"/>
</dbReference>
<feature type="compositionally biased region" description="Basic residues" evidence="1">
    <location>
        <begin position="216"/>
        <end position="226"/>
    </location>
</feature>
<dbReference type="InterPro" id="IPR036953">
    <property type="entry name" value="GreA/GreB_C_sf"/>
</dbReference>
<dbReference type="Proteomes" id="UP000325255">
    <property type="component" value="Unassembled WGS sequence"/>
</dbReference>
<keyword evidence="3" id="KW-1185">Reference proteome</keyword>
<evidence type="ECO:0000313" key="2">
    <source>
        <dbReference type="EMBL" id="KAA5612190.1"/>
    </source>
</evidence>